<dbReference type="InterPro" id="IPR005821">
    <property type="entry name" value="Ion_trans_dom"/>
</dbReference>
<evidence type="ECO:0000313" key="14">
    <source>
        <dbReference type="EMBL" id="MCP8898383.1"/>
    </source>
</evidence>
<evidence type="ECO:0000256" key="1">
    <source>
        <dbReference type="ARBA" id="ARBA00004141"/>
    </source>
</evidence>
<evidence type="ECO:0000256" key="9">
    <source>
        <dbReference type="ARBA" id="ARBA00023065"/>
    </source>
</evidence>
<keyword evidence="4 12" id="KW-0812">Transmembrane</keyword>
<gene>
    <name evidence="14" type="ORF">M6D89_03610</name>
</gene>
<evidence type="ECO:0000313" key="15">
    <source>
        <dbReference type="Proteomes" id="UP001139319"/>
    </source>
</evidence>
<proteinExistence type="predicted"/>
<evidence type="ECO:0000256" key="12">
    <source>
        <dbReference type="SAM" id="Phobius"/>
    </source>
</evidence>
<dbReference type="PRINTS" id="PR00169">
    <property type="entry name" value="KCHANNEL"/>
</dbReference>
<evidence type="ECO:0000256" key="2">
    <source>
        <dbReference type="ARBA" id="ARBA00022448"/>
    </source>
</evidence>
<evidence type="ECO:0000256" key="10">
    <source>
        <dbReference type="ARBA" id="ARBA00023136"/>
    </source>
</evidence>
<dbReference type="Pfam" id="PF00520">
    <property type="entry name" value="Ion_trans"/>
    <property type="match status" value="1"/>
</dbReference>
<sequence>MITVIAAALETEPSISRGYESITRALELIFSGLFLLEYLARVWVCVEDRRYRRPLRGRLKYMLTPAALLDLLASLPLLLGFWGAESLILRLVRLLRLLRLTRYGPLARALHHVVSAVHSRQYELYVSLIIAFSMIFISSVALYWVEGEVQPEAFGSIPRAMWWAIITFTTVGYGDVYPVTSLGKVFASVTALSSIALVAMPTGIMASAFSDAMRRGKDEISHVRK</sequence>
<feature type="transmembrane region" description="Helical" evidence="12">
    <location>
        <begin position="186"/>
        <end position="209"/>
    </location>
</feature>
<organism evidence="14 15">
    <name type="scientific">Gilvimarinus xylanilyticus</name>
    <dbReference type="NCBI Taxonomy" id="2944139"/>
    <lineage>
        <taxon>Bacteria</taxon>
        <taxon>Pseudomonadati</taxon>
        <taxon>Pseudomonadota</taxon>
        <taxon>Gammaproteobacteria</taxon>
        <taxon>Cellvibrionales</taxon>
        <taxon>Cellvibrionaceae</taxon>
        <taxon>Gilvimarinus</taxon>
    </lineage>
</organism>
<keyword evidence="6" id="KW-0851">Voltage-gated channel</keyword>
<evidence type="ECO:0000256" key="3">
    <source>
        <dbReference type="ARBA" id="ARBA00022538"/>
    </source>
</evidence>
<dbReference type="InterPro" id="IPR028325">
    <property type="entry name" value="VG_K_chnl"/>
</dbReference>
<dbReference type="EMBL" id="JAMFTH010000001">
    <property type="protein sequence ID" value="MCP8898383.1"/>
    <property type="molecule type" value="Genomic_DNA"/>
</dbReference>
<comment type="caution">
    <text evidence="14">The sequence shown here is derived from an EMBL/GenBank/DDBJ whole genome shotgun (WGS) entry which is preliminary data.</text>
</comment>
<keyword evidence="8 12" id="KW-1133">Transmembrane helix</keyword>
<feature type="transmembrane region" description="Helical" evidence="12">
    <location>
        <begin position="157"/>
        <end position="174"/>
    </location>
</feature>
<keyword evidence="2" id="KW-0813">Transport</keyword>
<keyword evidence="9" id="KW-0406">Ion transport</keyword>
<reference evidence="14" key="2">
    <citation type="submission" date="2023-01" db="EMBL/GenBank/DDBJ databases">
        <title>Gilvimarinus xylanilyticus HB14 isolated from Caulerpa lentillifera aquaculture base in Hainan, China.</title>
        <authorList>
            <person name="Zhang Y.-J."/>
        </authorList>
    </citation>
    <scope>NUCLEOTIDE SEQUENCE</scope>
    <source>
        <strain evidence="14">HB14</strain>
    </source>
</reference>
<keyword evidence="7" id="KW-0630">Potassium</keyword>
<comment type="subcellular location">
    <subcellularLocation>
        <location evidence="1">Membrane</location>
        <topology evidence="1">Multi-pass membrane protein</topology>
    </subcellularLocation>
</comment>
<dbReference type="GO" id="GO:0005249">
    <property type="term" value="F:voltage-gated potassium channel activity"/>
    <property type="evidence" value="ECO:0007669"/>
    <property type="project" value="InterPro"/>
</dbReference>
<feature type="domain" description="Ion transport" evidence="13">
    <location>
        <begin position="3"/>
        <end position="215"/>
    </location>
</feature>
<feature type="transmembrane region" description="Helical" evidence="12">
    <location>
        <begin position="67"/>
        <end position="89"/>
    </location>
</feature>
<keyword evidence="10 12" id="KW-0472">Membrane</keyword>
<dbReference type="Gene3D" id="1.10.287.70">
    <property type="match status" value="1"/>
</dbReference>
<dbReference type="AlphaFoldDB" id="A0A9X2HTU9"/>
<protein>
    <submittedName>
        <fullName evidence="14">Potassium channel family protein</fullName>
    </submittedName>
</protein>
<evidence type="ECO:0000256" key="6">
    <source>
        <dbReference type="ARBA" id="ARBA00022882"/>
    </source>
</evidence>
<evidence type="ECO:0000256" key="11">
    <source>
        <dbReference type="ARBA" id="ARBA00023303"/>
    </source>
</evidence>
<evidence type="ECO:0000256" key="4">
    <source>
        <dbReference type="ARBA" id="ARBA00022692"/>
    </source>
</evidence>
<evidence type="ECO:0000256" key="8">
    <source>
        <dbReference type="ARBA" id="ARBA00022989"/>
    </source>
</evidence>
<dbReference type="PANTHER" id="PTHR11537">
    <property type="entry name" value="VOLTAGE-GATED POTASSIUM CHANNEL"/>
    <property type="match status" value="1"/>
</dbReference>
<dbReference type="Proteomes" id="UP001139319">
    <property type="component" value="Unassembled WGS sequence"/>
</dbReference>
<keyword evidence="11 14" id="KW-0407">Ion channel</keyword>
<dbReference type="GO" id="GO:0008076">
    <property type="term" value="C:voltage-gated potassium channel complex"/>
    <property type="evidence" value="ECO:0007669"/>
    <property type="project" value="InterPro"/>
</dbReference>
<keyword evidence="5" id="KW-0631">Potassium channel</keyword>
<evidence type="ECO:0000259" key="13">
    <source>
        <dbReference type="Pfam" id="PF00520"/>
    </source>
</evidence>
<feature type="transmembrane region" description="Helical" evidence="12">
    <location>
        <begin position="124"/>
        <end position="145"/>
    </location>
</feature>
<evidence type="ECO:0000256" key="5">
    <source>
        <dbReference type="ARBA" id="ARBA00022826"/>
    </source>
</evidence>
<dbReference type="InterPro" id="IPR027359">
    <property type="entry name" value="Volt_channel_dom_sf"/>
</dbReference>
<keyword evidence="15" id="KW-1185">Reference proteome</keyword>
<dbReference type="GO" id="GO:0001508">
    <property type="term" value="P:action potential"/>
    <property type="evidence" value="ECO:0007669"/>
    <property type="project" value="TreeGrafter"/>
</dbReference>
<name>A0A9X2HTU9_9GAMM</name>
<evidence type="ECO:0000256" key="7">
    <source>
        <dbReference type="ARBA" id="ARBA00022958"/>
    </source>
</evidence>
<dbReference type="PANTHER" id="PTHR11537:SF254">
    <property type="entry name" value="POTASSIUM VOLTAGE-GATED CHANNEL PROTEIN SHAB"/>
    <property type="match status" value="1"/>
</dbReference>
<accession>A0A9X2HTU9</accession>
<dbReference type="Gene3D" id="1.20.120.350">
    <property type="entry name" value="Voltage-gated potassium channels. Chain C"/>
    <property type="match status" value="1"/>
</dbReference>
<dbReference type="SUPFAM" id="SSF81324">
    <property type="entry name" value="Voltage-gated potassium channels"/>
    <property type="match status" value="1"/>
</dbReference>
<keyword evidence="3" id="KW-0633">Potassium transport</keyword>
<reference evidence="14" key="1">
    <citation type="submission" date="2022-05" db="EMBL/GenBank/DDBJ databases">
        <authorList>
            <person name="Sun H.-N."/>
        </authorList>
    </citation>
    <scope>NUCLEOTIDE SEQUENCE</scope>
    <source>
        <strain evidence="14">HB14</strain>
    </source>
</reference>